<dbReference type="Pfam" id="PF18915">
    <property type="entry name" value="DUF5667"/>
    <property type="match status" value="1"/>
</dbReference>
<name>A0A2M6WU90_9BACT</name>
<evidence type="ECO:0000313" key="3">
    <source>
        <dbReference type="EMBL" id="PIT96291.1"/>
    </source>
</evidence>
<evidence type="ECO:0000313" key="4">
    <source>
        <dbReference type="Proteomes" id="UP000228533"/>
    </source>
</evidence>
<gene>
    <name evidence="3" type="ORF">COT94_01200</name>
</gene>
<dbReference type="Proteomes" id="UP000228533">
    <property type="component" value="Unassembled WGS sequence"/>
</dbReference>
<protein>
    <recommendedName>
        <fullName evidence="2">DUF5667 domain-containing protein</fullName>
    </recommendedName>
</protein>
<proteinExistence type="predicted"/>
<keyword evidence="1" id="KW-1133">Transmembrane helix</keyword>
<comment type="caution">
    <text evidence="3">The sequence shown here is derived from an EMBL/GenBank/DDBJ whole genome shotgun (WGS) entry which is preliminary data.</text>
</comment>
<keyword evidence="1" id="KW-0472">Membrane</keyword>
<accession>A0A2M6WU90</accession>
<dbReference type="AlphaFoldDB" id="A0A2M6WU90"/>
<feature type="transmembrane region" description="Helical" evidence="1">
    <location>
        <begin position="61"/>
        <end position="81"/>
    </location>
</feature>
<organism evidence="3 4">
    <name type="scientific">Candidatus Falkowbacteria bacterium CG10_big_fil_rev_8_21_14_0_10_37_14</name>
    <dbReference type="NCBI Taxonomy" id="1974561"/>
    <lineage>
        <taxon>Bacteria</taxon>
        <taxon>Candidatus Falkowiibacteriota</taxon>
    </lineage>
</organism>
<evidence type="ECO:0000256" key="1">
    <source>
        <dbReference type="SAM" id="Phobius"/>
    </source>
</evidence>
<feature type="domain" description="DUF5667" evidence="2">
    <location>
        <begin position="85"/>
        <end position="180"/>
    </location>
</feature>
<keyword evidence="1" id="KW-0812">Transmembrane</keyword>
<reference evidence="4" key="1">
    <citation type="submission" date="2017-09" db="EMBL/GenBank/DDBJ databases">
        <title>Depth-based differentiation of microbial function through sediment-hosted aquifers and enrichment of novel symbionts in the deep terrestrial subsurface.</title>
        <authorList>
            <person name="Probst A.J."/>
            <person name="Ladd B."/>
            <person name="Jarett J.K."/>
            <person name="Geller-Mcgrath D.E."/>
            <person name="Sieber C.M.K."/>
            <person name="Emerson J.B."/>
            <person name="Anantharaman K."/>
            <person name="Thomas B.C."/>
            <person name="Malmstrom R."/>
            <person name="Stieglmeier M."/>
            <person name="Klingl A."/>
            <person name="Woyke T."/>
            <person name="Ryan C.M."/>
            <person name="Banfield J.F."/>
        </authorList>
    </citation>
    <scope>NUCLEOTIDE SEQUENCE [LARGE SCALE GENOMIC DNA]</scope>
</reference>
<dbReference type="EMBL" id="PFAM01000008">
    <property type="protein sequence ID" value="PIT96291.1"/>
    <property type="molecule type" value="Genomic_DNA"/>
</dbReference>
<sequence length="268" mass="29717">MKDKELLIKLKGLRSLKLSDDWKDVNRRVLRSQIYSGQTEKQNLNFWAKFNVAFARLSEPYAVAAMIFLFFVASGVGSVMASKGAQPGQILYNAKIISERTKYALARSEQSKTKLNLEFAQERMTELTVALDNNIEVDQPKVATLKTDFKKEINAAREKIYKLQPAVAKTVIDKPIAVKIETDKTASTTATVAKTTNKSVTDFKSATNNKDDKRIDISIPLTPSAKIETVTTSAAALDEAELLFDKADYTAAKEALDKANVLLDSETK</sequence>
<dbReference type="InterPro" id="IPR043725">
    <property type="entry name" value="DUF5667"/>
</dbReference>
<evidence type="ECO:0000259" key="2">
    <source>
        <dbReference type="Pfam" id="PF18915"/>
    </source>
</evidence>